<feature type="compositionally biased region" description="Polar residues" evidence="1">
    <location>
        <begin position="66"/>
        <end position="146"/>
    </location>
</feature>
<evidence type="ECO:0000256" key="1">
    <source>
        <dbReference type="SAM" id="MobiDB-lite"/>
    </source>
</evidence>
<accession>A0A9Q0M0Q7</accession>
<gene>
    <name evidence="2" type="ORF">RDWZM_008028</name>
</gene>
<feature type="compositionally biased region" description="Basic and acidic residues" evidence="1">
    <location>
        <begin position="148"/>
        <end position="163"/>
    </location>
</feature>
<protein>
    <submittedName>
        <fullName evidence="2">Uncharacterized protein</fullName>
    </submittedName>
</protein>
<reference evidence="2" key="1">
    <citation type="submission" date="2022-12" db="EMBL/GenBank/DDBJ databases">
        <title>Genome assemblies of Blomia tropicalis.</title>
        <authorList>
            <person name="Cui Y."/>
        </authorList>
    </citation>
    <scope>NUCLEOTIDE SEQUENCE</scope>
    <source>
        <tissue evidence="2">Adult mites</tissue>
    </source>
</reference>
<feature type="region of interest" description="Disordered" evidence="1">
    <location>
        <begin position="58"/>
        <end position="187"/>
    </location>
</feature>
<feature type="compositionally biased region" description="Basic and acidic residues" evidence="1">
    <location>
        <begin position="173"/>
        <end position="187"/>
    </location>
</feature>
<evidence type="ECO:0000313" key="2">
    <source>
        <dbReference type="EMBL" id="KAJ6216871.1"/>
    </source>
</evidence>
<organism evidence="2 3">
    <name type="scientific">Blomia tropicalis</name>
    <name type="common">Mite</name>
    <dbReference type="NCBI Taxonomy" id="40697"/>
    <lineage>
        <taxon>Eukaryota</taxon>
        <taxon>Metazoa</taxon>
        <taxon>Ecdysozoa</taxon>
        <taxon>Arthropoda</taxon>
        <taxon>Chelicerata</taxon>
        <taxon>Arachnida</taxon>
        <taxon>Acari</taxon>
        <taxon>Acariformes</taxon>
        <taxon>Sarcoptiformes</taxon>
        <taxon>Astigmata</taxon>
        <taxon>Glycyphagoidea</taxon>
        <taxon>Echimyopodidae</taxon>
        <taxon>Blomia</taxon>
    </lineage>
</organism>
<sequence length="205" mass="22913">MVNMIKMIHKACIEQSSNGGIERCRNMVRKPIGHLMDVVFDFVEAYNYIMYAELDPNKKRTKKPKNGTTTMRPHSSPNNVHGNDNGTTTINPHSGPNQPNNVHGNDNGTTTINPHSGPNQPNNVHGNDNGTTTLKPHYEQNSSSIEPNHVHDKDTTTTKKPQADESNESNSNHSKDNIPEPNEIHKEFDIKLIMHKTSQQHQGSN</sequence>
<comment type="caution">
    <text evidence="2">The sequence shown here is derived from an EMBL/GenBank/DDBJ whole genome shotgun (WGS) entry which is preliminary data.</text>
</comment>
<keyword evidence="3" id="KW-1185">Reference proteome</keyword>
<dbReference type="EMBL" id="JAPWDV010000003">
    <property type="protein sequence ID" value="KAJ6216871.1"/>
    <property type="molecule type" value="Genomic_DNA"/>
</dbReference>
<evidence type="ECO:0000313" key="3">
    <source>
        <dbReference type="Proteomes" id="UP001142055"/>
    </source>
</evidence>
<dbReference type="Proteomes" id="UP001142055">
    <property type="component" value="Chromosome 3"/>
</dbReference>
<name>A0A9Q0M0Q7_BLOTA</name>
<proteinExistence type="predicted"/>
<dbReference type="AlphaFoldDB" id="A0A9Q0M0Q7"/>